<dbReference type="Proteomes" id="UP000807825">
    <property type="component" value="Unassembled WGS sequence"/>
</dbReference>
<evidence type="ECO:0000313" key="2">
    <source>
        <dbReference type="Proteomes" id="UP000807825"/>
    </source>
</evidence>
<sequence>MVFSSGASLCVAQDFPGLANPFSPIFSFPPLQAEARGTLIWMNLLKGSESAPSVPATFDFKKFWGMDQGAAFLDAMVRLQVGPFSARLHSNMRYFKGTDSFPASLAGVGVAAFDYTGLRIGGDFDVLRWGRSRVGIDMDYDLYHPVVTATGISELTGPSAMTLGFHAVYNPSYNFYGFSAVGEGRARWSIVGSQISDWEISAGLKGPETVLGSVAIMTGYRRTNVAFSDWVTVGPPWPQQTAVPVRANIDVSMGGWFGQLAYYY</sequence>
<proteinExistence type="predicted"/>
<gene>
    <name evidence="1" type="ORF">HY912_17725</name>
</gene>
<reference evidence="1" key="1">
    <citation type="submission" date="2020-07" db="EMBL/GenBank/DDBJ databases">
        <title>Huge and variable diversity of episymbiotic CPR bacteria and DPANN archaea in groundwater ecosystems.</title>
        <authorList>
            <person name="He C.Y."/>
            <person name="Keren R."/>
            <person name="Whittaker M."/>
            <person name="Farag I.F."/>
            <person name="Doudna J."/>
            <person name="Cate J.H.D."/>
            <person name="Banfield J.F."/>
        </authorList>
    </citation>
    <scope>NUCLEOTIDE SEQUENCE</scope>
    <source>
        <strain evidence="1">NC_groundwater_1664_Pr3_B-0.1um_52_9</strain>
    </source>
</reference>
<organism evidence="1 2">
    <name type="scientific">Desulfomonile tiedjei</name>
    <dbReference type="NCBI Taxonomy" id="2358"/>
    <lineage>
        <taxon>Bacteria</taxon>
        <taxon>Pseudomonadati</taxon>
        <taxon>Thermodesulfobacteriota</taxon>
        <taxon>Desulfomonilia</taxon>
        <taxon>Desulfomonilales</taxon>
        <taxon>Desulfomonilaceae</taxon>
        <taxon>Desulfomonile</taxon>
    </lineage>
</organism>
<comment type="caution">
    <text evidence="1">The sequence shown here is derived from an EMBL/GenBank/DDBJ whole genome shotgun (WGS) entry which is preliminary data.</text>
</comment>
<evidence type="ECO:0000313" key="1">
    <source>
        <dbReference type="EMBL" id="MBI5251331.1"/>
    </source>
</evidence>
<dbReference type="EMBL" id="JACRDE010000464">
    <property type="protein sequence ID" value="MBI5251331.1"/>
    <property type="molecule type" value="Genomic_DNA"/>
</dbReference>
<dbReference type="AlphaFoldDB" id="A0A9D6V3C2"/>
<protein>
    <submittedName>
        <fullName evidence="1">Uncharacterized protein</fullName>
    </submittedName>
</protein>
<accession>A0A9D6V3C2</accession>
<name>A0A9D6V3C2_9BACT</name>